<dbReference type="OrthoDB" id="20277at2759"/>
<evidence type="ECO:0000313" key="2">
    <source>
        <dbReference type="Proteomes" id="UP000245119"/>
    </source>
</evidence>
<dbReference type="STRING" id="400727.A0A2T7PTJ5"/>
<dbReference type="Proteomes" id="UP000245119">
    <property type="component" value="Linkage Group LG2"/>
</dbReference>
<keyword evidence="2" id="KW-1185">Reference proteome</keyword>
<dbReference type="AlphaFoldDB" id="A0A2T7PTJ5"/>
<name>A0A2T7PTJ5_POMCA</name>
<evidence type="ECO:0000313" key="1">
    <source>
        <dbReference type="EMBL" id="PVD36742.1"/>
    </source>
</evidence>
<reference evidence="1 2" key="1">
    <citation type="submission" date="2018-04" db="EMBL/GenBank/DDBJ databases">
        <title>The genome of golden apple snail Pomacea canaliculata provides insight into stress tolerance and invasive adaptation.</title>
        <authorList>
            <person name="Liu C."/>
            <person name="Liu B."/>
            <person name="Ren Y."/>
            <person name="Zhang Y."/>
            <person name="Wang H."/>
            <person name="Li S."/>
            <person name="Jiang F."/>
            <person name="Yin L."/>
            <person name="Zhang G."/>
            <person name="Qian W."/>
            <person name="Fan W."/>
        </authorList>
    </citation>
    <scope>NUCLEOTIDE SEQUENCE [LARGE SCALE GENOMIC DNA]</scope>
    <source>
        <strain evidence="1">SZHN2017</strain>
        <tissue evidence="1">Muscle</tissue>
    </source>
</reference>
<sequence>MRNMFGDYREKMKVLEKKSAAAMAKSKFVAGPPRKRTSQYFRDSKSAITDMKRRGNRPRKYFAVLSTGTEVREDGSSSSSAFSNMDACFSLDCRVTAAANASANCGFKFVPSPEEFRFNFDPSGMQQQDWQDTEKRMEDPSQTDCKNSKDFVMKSIGKEFRFNFALKEADNST</sequence>
<accession>A0A2T7PTJ5</accession>
<dbReference type="EMBL" id="PZQS01000002">
    <property type="protein sequence ID" value="PVD36742.1"/>
    <property type="molecule type" value="Genomic_DNA"/>
</dbReference>
<comment type="caution">
    <text evidence="1">The sequence shown here is derived from an EMBL/GenBank/DDBJ whole genome shotgun (WGS) entry which is preliminary data.</text>
</comment>
<dbReference type="InterPro" id="IPR029274">
    <property type="entry name" value="DUF4615"/>
</dbReference>
<organism evidence="1 2">
    <name type="scientific">Pomacea canaliculata</name>
    <name type="common">Golden apple snail</name>
    <dbReference type="NCBI Taxonomy" id="400727"/>
    <lineage>
        <taxon>Eukaryota</taxon>
        <taxon>Metazoa</taxon>
        <taxon>Spiralia</taxon>
        <taxon>Lophotrochozoa</taxon>
        <taxon>Mollusca</taxon>
        <taxon>Gastropoda</taxon>
        <taxon>Caenogastropoda</taxon>
        <taxon>Architaenioglossa</taxon>
        <taxon>Ampullarioidea</taxon>
        <taxon>Ampullariidae</taxon>
        <taxon>Pomacea</taxon>
    </lineage>
</organism>
<gene>
    <name evidence="1" type="ORF">C0Q70_03732</name>
</gene>
<proteinExistence type="predicted"/>
<dbReference type="Pfam" id="PF15393">
    <property type="entry name" value="DUF4615"/>
    <property type="match status" value="1"/>
</dbReference>
<protein>
    <submittedName>
        <fullName evidence="1">Uncharacterized protein</fullName>
    </submittedName>
</protein>